<gene>
    <name evidence="1" type="ORF">IE37_00584</name>
</gene>
<dbReference type="EMBL" id="QGDI01000002">
    <property type="protein sequence ID" value="PWJ14599.1"/>
    <property type="molecule type" value="Genomic_DNA"/>
</dbReference>
<evidence type="ECO:0000313" key="1">
    <source>
        <dbReference type="EMBL" id="PWJ14599.1"/>
    </source>
</evidence>
<evidence type="ECO:0008006" key="3">
    <source>
        <dbReference type="Google" id="ProtNLM"/>
    </source>
</evidence>
<comment type="caution">
    <text evidence="1">The sequence shown here is derived from an EMBL/GenBank/DDBJ whole genome shotgun (WGS) entry which is preliminary data.</text>
</comment>
<dbReference type="AlphaFoldDB" id="A0A315Y492"/>
<reference evidence="1 2" key="1">
    <citation type="submission" date="2018-05" db="EMBL/GenBank/DDBJ databases">
        <title>The Hungate 1000. A catalogue of reference genomes from the rumen microbiome.</title>
        <authorList>
            <person name="Kelly W."/>
        </authorList>
    </citation>
    <scope>NUCLEOTIDE SEQUENCE [LARGE SCALE GENOMIC DNA]</scope>
    <source>
        <strain evidence="1 2">SAb67</strain>
    </source>
</reference>
<dbReference type="RefSeq" id="WP_109725475.1">
    <property type="nucleotide sequence ID" value="NZ_QGDI01000002.1"/>
</dbReference>
<dbReference type="Proteomes" id="UP000245720">
    <property type="component" value="Unassembled WGS sequence"/>
</dbReference>
<evidence type="ECO:0000313" key="2">
    <source>
        <dbReference type="Proteomes" id="UP000245720"/>
    </source>
</evidence>
<sequence>MQSIKFYDELPDMEFTAGDTLKTFVVEANMDLRGTRMFVILARKTNPVEEVLSVECTLVNDRTYKVQLTSAHTKGLSEGLYEMHFSLRAPDGINHYDKLRGDVYVHAAGGDANG</sequence>
<protein>
    <recommendedName>
        <fullName evidence="3">BppU N-terminal domain-containing protein</fullName>
    </recommendedName>
</protein>
<proteinExistence type="predicted"/>
<accession>A0A315Y492</accession>
<organism evidence="1 2">
    <name type="scientific">Ruminococcus flavefaciens</name>
    <dbReference type="NCBI Taxonomy" id="1265"/>
    <lineage>
        <taxon>Bacteria</taxon>
        <taxon>Bacillati</taxon>
        <taxon>Bacillota</taxon>
        <taxon>Clostridia</taxon>
        <taxon>Eubacteriales</taxon>
        <taxon>Oscillospiraceae</taxon>
        <taxon>Ruminococcus</taxon>
    </lineage>
</organism>
<name>A0A315Y492_RUMFL</name>